<dbReference type="EMBL" id="CAKOGL010000023">
    <property type="protein sequence ID" value="CAH2101382.1"/>
    <property type="molecule type" value="Genomic_DNA"/>
</dbReference>
<keyword evidence="1" id="KW-1133">Transmembrane helix</keyword>
<evidence type="ECO:0000313" key="2">
    <source>
        <dbReference type="EMBL" id="CAH2101382.1"/>
    </source>
</evidence>
<proteinExistence type="predicted"/>
<name>A0AAU9UQF4_EUPED</name>
<reference evidence="2" key="1">
    <citation type="submission" date="2022-03" db="EMBL/GenBank/DDBJ databases">
        <authorList>
            <person name="Tunstrom K."/>
        </authorList>
    </citation>
    <scope>NUCLEOTIDE SEQUENCE</scope>
</reference>
<evidence type="ECO:0000313" key="3">
    <source>
        <dbReference type="Proteomes" id="UP001153954"/>
    </source>
</evidence>
<gene>
    <name evidence="2" type="ORF">EEDITHA_LOCUS16145</name>
</gene>
<evidence type="ECO:0000256" key="1">
    <source>
        <dbReference type="SAM" id="Phobius"/>
    </source>
</evidence>
<protein>
    <submittedName>
        <fullName evidence="2">Uncharacterized protein</fullName>
    </submittedName>
</protein>
<comment type="caution">
    <text evidence="2">The sequence shown here is derived from an EMBL/GenBank/DDBJ whole genome shotgun (WGS) entry which is preliminary data.</text>
</comment>
<accession>A0AAU9UQF4</accession>
<sequence>MAFVMTSKLAEIVEPNLAAMVTSSTMVTRKVVEFSDSRCDSVGRSLFVIFNISRFASILGVLCGVILPDGLG</sequence>
<keyword evidence="3" id="KW-1185">Reference proteome</keyword>
<organism evidence="2 3">
    <name type="scientific">Euphydryas editha</name>
    <name type="common">Edith's checkerspot</name>
    <dbReference type="NCBI Taxonomy" id="104508"/>
    <lineage>
        <taxon>Eukaryota</taxon>
        <taxon>Metazoa</taxon>
        <taxon>Ecdysozoa</taxon>
        <taxon>Arthropoda</taxon>
        <taxon>Hexapoda</taxon>
        <taxon>Insecta</taxon>
        <taxon>Pterygota</taxon>
        <taxon>Neoptera</taxon>
        <taxon>Endopterygota</taxon>
        <taxon>Lepidoptera</taxon>
        <taxon>Glossata</taxon>
        <taxon>Ditrysia</taxon>
        <taxon>Papilionoidea</taxon>
        <taxon>Nymphalidae</taxon>
        <taxon>Nymphalinae</taxon>
        <taxon>Euphydryas</taxon>
    </lineage>
</organism>
<dbReference type="AlphaFoldDB" id="A0AAU9UQF4"/>
<keyword evidence="1" id="KW-0472">Membrane</keyword>
<feature type="transmembrane region" description="Helical" evidence="1">
    <location>
        <begin position="46"/>
        <end position="67"/>
    </location>
</feature>
<keyword evidence="1" id="KW-0812">Transmembrane</keyword>
<dbReference type="Proteomes" id="UP001153954">
    <property type="component" value="Unassembled WGS sequence"/>
</dbReference>